<dbReference type="CDD" id="cd05285">
    <property type="entry name" value="sorbitol_DH"/>
    <property type="match status" value="1"/>
</dbReference>
<dbReference type="PANTHER" id="PTHR43161">
    <property type="entry name" value="SORBITOL DEHYDROGENASE"/>
    <property type="match status" value="1"/>
</dbReference>
<evidence type="ECO:0000256" key="7">
    <source>
        <dbReference type="ARBA" id="ARBA00023027"/>
    </source>
</evidence>
<protein>
    <recommendedName>
        <fullName evidence="9">Enoyl reductase (ER) domain-containing protein</fullName>
    </recommendedName>
</protein>
<keyword evidence="11" id="KW-1185">Reference proteome</keyword>
<name>A0AAD5WVL9_9PEZI</name>
<dbReference type="InterPro" id="IPR013154">
    <property type="entry name" value="ADH-like_N"/>
</dbReference>
<dbReference type="PANTHER" id="PTHR43161:SF4">
    <property type="entry name" value="D-XYLULOSE REDUCTASE"/>
    <property type="match status" value="1"/>
</dbReference>
<dbReference type="Proteomes" id="UP001201980">
    <property type="component" value="Unassembled WGS sequence"/>
</dbReference>
<dbReference type="GO" id="GO:0006062">
    <property type="term" value="P:sorbitol catabolic process"/>
    <property type="evidence" value="ECO:0007669"/>
    <property type="project" value="TreeGrafter"/>
</dbReference>
<dbReference type="Gene3D" id="3.40.50.720">
    <property type="entry name" value="NAD(P)-binding Rossmann-like Domain"/>
    <property type="match status" value="1"/>
</dbReference>
<keyword evidence="5" id="KW-0862">Zinc</keyword>
<gene>
    <name evidence="10" type="ORF">MKZ38_009656</name>
</gene>
<dbReference type="GO" id="GO:0008270">
    <property type="term" value="F:zinc ion binding"/>
    <property type="evidence" value="ECO:0007669"/>
    <property type="project" value="InterPro"/>
</dbReference>
<comment type="caution">
    <text evidence="10">The sequence shown here is derived from an EMBL/GenBank/DDBJ whole genome shotgun (WGS) entry which is preliminary data.</text>
</comment>
<dbReference type="PROSITE" id="PS00059">
    <property type="entry name" value="ADH_ZINC"/>
    <property type="match status" value="1"/>
</dbReference>
<keyword evidence="4" id="KW-0479">Metal-binding</keyword>
<evidence type="ECO:0000313" key="10">
    <source>
        <dbReference type="EMBL" id="KAJ2903603.1"/>
    </source>
</evidence>
<evidence type="ECO:0000259" key="9">
    <source>
        <dbReference type="SMART" id="SM00829"/>
    </source>
</evidence>
<evidence type="ECO:0000256" key="5">
    <source>
        <dbReference type="ARBA" id="ARBA00022833"/>
    </source>
</evidence>
<comment type="similarity">
    <text evidence="3">Belongs to the zinc-containing alcohol dehydrogenase family.</text>
</comment>
<dbReference type="Gene3D" id="3.90.180.10">
    <property type="entry name" value="Medium-chain alcohol dehydrogenases, catalytic domain"/>
    <property type="match status" value="1"/>
</dbReference>
<keyword evidence="7" id="KW-0520">NAD</keyword>
<evidence type="ECO:0000256" key="8">
    <source>
        <dbReference type="SAM" id="MobiDB-lite"/>
    </source>
</evidence>
<dbReference type="SUPFAM" id="SSF51735">
    <property type="entry name" value="NAD(P)-binding Rossmann-fold domains"/>
    <property type="match status" value="1"/>
</dbReference>
<dbReference type="Pfam" id="PF08240">
    <property type="entry name" value="ADH_N"/>
    <property type="match status" value="1"/>
</dbReference>
<dbReference type="AlphaFoldDB" id="A0AAD5WVL9"/>
<evidence type="ECO:0000256" key="3">
    <source>
        <dbReference type="ARBA" id="ARBA00008072"/>
    </source>
</evidence>
<evidence type="ECO:0000256" key="4">
    <source>
        <dbReference type="ARBA" id="ARBA00022723"/>
    </source>
</evidence>
<dbReference type="GO" id="GO:0003939">
    <property type="term" value="F:L-iditol 2-dehydrogenase (NAD+) activity"/>
    <property type="evidence" value="ECO:0007669"/>
    <property type="project" value="TreeGrafter"/>
</dbReference>
<dbReference type="SUPFAM" id="SSF50129">
    <property type="entry name" value="GroES-like"/>
    <property type="match status" value="1"/>
</dbReference>
<evidence type="ECO:0000313" key="11">
    <source>
        <dbReference type="Proteomes" id="UP001201980"/>
    </source>
</evidence>
<feature type="region of interest" description="Disordered" evidence="8">
    <location>
        <begin position="1"/>
        <end position="23"/>
    </location>
</feature>
<feature type="region of interest" description="Disordered" evidence="8">
    <location>
        <begin position="422"/>
        <end position="451"/>
    </location>
</feature>
<comment type="pathway">
    <text evidence="2">Carbohydrate degradation.</text>
</comment>
<dbReference type="InterPro" id="IPR045306">
    <property type="entry name" value="SDH-like"/>
</dbReference>
<dbReference type="InterPro" id="IPR002328">
    <property type="entry name" value="ADH_Zn_CS"/>
</dbReference>
<dbReference type="InterPro" id="IPR011032">
    <property type="entry name" value="GroES-like_sf"/>
</dbReference>
<organism evidence="10 11">
    <name type="scientific">Zalerion maritima</name>
    <dbReference type="NCBI Taxonomy" id="339359"/>
    <lineage>
        <taxon>Eukaryota</taxon>
        <taxon>Fungi</taxon>
        <taxon>Dikarya</taxon>
        <taxon>Ascomycota</taxon>
        <taxon>Pezizomycotina</taxon>
        <taxon>Sordariomycetes</taxon>
        <taxon>Lulworthiomycetidae</taxon>
        <taxon>Lulworthiales</taxon>
        <taxon>Lulworthiaceae</taxon>
        <taxon>Zalerion</taxon>
    </lineage>
</organism>
<dbReference type="EMBL" id="JAKWBI020000077">
    <property type="protein sequence ID" value="KAJ2903603.1"/>
    <property type="molecule type" value="Genomic_DNA"/>
</dbReference>
<proteinExistence type="inferred from homology"/>
<comment type="cofactor">
    <cofactor evidence="1">
        <name>Zn(2+)</name>
        <dbReference type="ChEBI" id="CHEBI:29105"/>
    </cofactor>
</comment>
<evidence type="ECO:0000256" key="2">
    <source>
        <dbReference type="ARBA" id="ARBA00004921"/>
    </source>
</evidence>
<evidence type="ECO:0000256" key="6">
    <source>
        <dbReference type="ARBA" id="ARBA00023002"/>
    </source>
</evidence>
<dbReference type="InterPro" id="IPR036291">
    <property type="entry name" value="NAD(P)-bd_dom_sf"/>
</dbReference>
<evidence type="ECO:0000256" key="1">
    <source>
        <dbReference type="ARBA" id="ARBA00001947"/>
    </source>
</evidence>
<reference evidence="10" key="1">
    <citation type="submission" date="2022-07" db="EMBL/GenBank/DDBJ databases">
        <title>Draft genome sequence of Zalerion maritima ATCC 34329, a (micro)plastics degrading marine fungus.</title>
        <authorList>
            <person name="Paco A."/>
            <person name="Goncalves M.F.M."/>
            <person name="Rocha-Santos T.A.P."/>
            <person name="Alves A."/>
        </authorList>
    </citation>
    <scope>NUCLEOTIDE SEQUENCE</scope>
    <source>
        <strain evidence="10">ATCC 34329</strain>
    </source>
</reference>
<accession>A0AAD5WVL9</accession>
<keyword evidence="6" id="KW-0560">Oxidoreductase</keyword>
<dbReference type="SMART" id="SM00829">
    <property type="entry name" value="PKS_ER"/>
    <property type="match status" value="1"/>
</dbReference>
<dbReference type="InterPro" id="IPR020843">
    <property type="entry name" value="ER"/>
</dbReference>
<feature type="domain" description="Enoyl reductase (ER)" evidence="9">
    <location>
        <begin position="25"/>
        <end position="399"/>
    </location>
</feature>
<sequence length="451" mass="48442">MPPPQKQTSHSTLNTPLPNPSLQVTADHDLKQVDSPVREPGPGEVLLHIKATGICGSDVHFWKRGKIGSLEFKGDCIIGHEAAGVVLKCGPGVTNLKPGDRISLEPGVPCIHHSPPRTSQPCHLCTSGQYNLCQSVAFSGVYPHPGSLQRYLTHPSQYCHLLPPSLSYAEGALIEPLSVVLHGIRQAGSLSLGSPVLICGAGPIGLIALACARASGAWPIAITDVEESRLSFARTFVPGCLTYRIGQETDEGPKEAPEASARGIRRLFGLPEAKEQQQEEEEEEEDGELVVNDDYKAPAKVLECTGVESSIATAGYVARRGGMVMVIGVGKEKMNNLPFMHMSLAEFINRYRDTWPAGLSLLSSGILDLKPLISHTFPLEAAKQALEFSADLKNGPIKVQVVDEADDEAAWWKRHGSDGGVRLGPVGMENPRERSKGHANATPEMGRECGM</sequence>